<dbReference type="InterPro" id="IPR011333">
    <property type="entry name" value="SKP1/BTB/POZ_sf"/>
</dbReference>
<evidence type="ECO:0000256" key="4">
    <source>
        <dbReference type="ARBA" id="ARBA00010139"/>
    </source>
</evidence>
<dbReference type="InterPro" id="IPR025700">
    <property type="entry name" value="Lys/Orn_oxygenase"/>
</dbReference>
<evidence type="ECO:0000256" key="6">
    <source>
        <dbReference type="ARBA" id="ARBA00018612"/>
    </source>
</evidence>
<evidence type="ECO:0000256" key="12">
    <source>
        <dbReference type="ARBA" id="ARBA00030351"/>
    </source>
</evidence>
<feature type="domain" description="BTB" evidence="15">
    <location>
        <begin position="973"/>
        <end position="1039"/>
    </location>
</feature>
<dbReference type="EMBL" id="BDHI01000014">
    <property type="protein sequence ID" value="GCB23019.1"/>
    <property type="molecule type" value="Genomic_DNA"/>
</dbReference>
<comment type="catalytic activity">
    <reaction evidence="14">
        <text>L-ornithine + NADH + O2 = N(5)-hydroxy-L-ornithine + NAD(+) + H2O</text>
        <dbReference type="Rhea" id="RHEA:41512"/>
        <dbReference type="ChEBI" id="CHEBI:15377"/>
        <dbReference type="ChEBI" id="CHEBI:15379"/>
        <dbReference type="ChEBI" id="CHEBI:46911"/>
        <dbReference type="ChEBI" id="CHEBI:57540"/>
        <dbReference type="ChEBI" id="CHEBI:57945"/>
        <dbReference type="ChEBI" id="CHEBI:78275"/>
        <dbReference type="EC" id="1.14.13.196"/>
    </reaction>
</comment>
<dbReference type="InterPro" id="IPR012338">
    <property type="entry name" value="Beta-lactam/transpept-like"/>
</dbReference>
<evidence type="ECO:0000256" key="14">
    <source>
        <dbReference type="ARBA" id="ARBA00049248"/>
    </source>
</evidence>
<comment type="catalytic activity">
    <reaction evidence="13">
        <text>L-ornithine + NADPH + O2 = N(5)-hydroxy-L-ornithine + NADP(+) + H2O</text>
        <dbReference type="Rhea" id="RHEA:41508"/>
        <dbReference type="ChEBI" id="CHEBI:15377"/>
        <dbReference type="ChEBI" id="CHEBI:15379"/>
        <dbReference type="ChEBI" id="CHEBI:46911"/>
        <dbReference type="ChEBI" id="CHEBI:57783"/>
        <dbReference type="ChEBI" id="CHEBI:58349"/>
        <dbReference type="ChEBI" id="CHEBI:78275"/>
        <dbReference type="EC" id="1.14.13.196"/>
    </reaction>
</comment>
<dbReference type="PROSITE" id="PS51257">
    <property type="entry name" value="PROKAR_LIPOPROTEIN"/>
    <property type="match status" value="1"/>
</dbReference>
<dbReference type="PANTHER" id="PTHR43098:SF3">
    <property type="entry name" value="L-ORNITHINE N(5)-MONOOXYGENASE-RELATED"/>
    <property type="match status" value="1"/>
</dbReference>
<organism evidence="16 17">
    <name type="scientific">Aspergillus awamori</name>
    <name type="common">Black koji mold</name>
    <dbReference type="NCBI Taxonomy" id="105351"/>
    <lineage>
        <taxon>Eukaryota</taxon>
        <taxon>Fungi</taxon>
        <taxon>Dikarya</taxon>
        <taxon>Ascomycota</taxon>
        <taxon>Pezizomycotina</taxon>
        <taxon>Eurotiomycetes</taxon>
        <taxon>Eurotiomycetidae</taxon>
        <taxon>Eurotiales</taxon>
        <taxon>Aspergillaceae</taxon>
        <taxon>Aspergillus</taxon>
    </lineage>
</organism>
<protein>
    <recommendedName>
        <fullName evidence="6">L-ornithine N(5)-monooxygenase</fullName>
        <ecNumber evidence="5">1.14.13.196</ecNumber>
    </recommendedName>
    <alternativeName>
        <fullName evidence="12">L-ornithine N(5)-oxygenase</fullName>
    </alternativeName>
</protein>
<evidence type="ECO:0000256" key="13">
    <source>
        <dbReference type="ARBA" id="ARBA00047598"/>
    </source>
</evidence>
<dbReference type="Pfam" id="PF13434">
    <property type="entry name" value="Lys_Orn_oxgnase"/>
    <property type="match status" value="1"/>
</dbReference>
<keyword evidence="17" id="KW-1185">Reference proteome</keyword>
<gene>
    <name evidence="16" type="ORF">AAWM_05904</name>
</gene>
<dbReference type="Pfam" id="PF00144">
    <property type="entry name" value="Beta-lactamase"/>
    <property type="match status" value="1"/>
</dbReference>
<dbReference type="GO" id="GO:0004497">
    <property type="term" value="F:monooxygenase activity"/>
    <property type="evidence" value="ECO:0007669"/>
    <property type="project" value="UniProtKB-KW"/>
</dbReference>
<dbReference type="Gene3D" id="3.30.710.10">
    <property type="entry name" value="Potassium Channel Kv1.1, Chain A"/>
    <property type="match status" value="1"/>
</dbReference>
<dbReference type="PROSITE" id="PS50097">
    <property type="entry name" value="BTB"/>
    <property type="match status" value="1"/>
</dbReference>
<reference evidence="16 17" key="1">
    <citation type="submission" date="2016-09" db="EMBL/GenBank/DDBJ databases">
        <title>Aspergillus awamori IFM 58123T.</title>
        <authorList>
            <person name="Kusuya Y."/>
            <person name="Shimizu M."/>
            <person name="Takahashi H."/>
            <person name="Yaguchi T."/>
        </authorList>
    </citation>
    <scope>NUCLEOTIDE SEQUENCE [LARGE SCALE GENOMIC DNA]</scope>
    <source>
        <strain evidence="16 17">IFM 58123</strain>
    </source>
</reference>
<evidence type="ECO:0000256" key="11">
    <source>
        <dbReference type="ARBA" id="ARBA00023033"/>
    </source>
</evidence>
<dbReference type="Gene3D" id="3.40.710.10">
    <property type="entry name" value="DD-peptidase/beta-lactamase superfamily"/>
    <property type="match status" value="1"/>
</dbReference>
<name>A0A401KUV8_ASPAW</name>
<dbReference type="SUPFAM" id="SSF56601">
    <property type="entry name" value="beta-lactamase/transpeptidase-like"/>
    <property type="match status" value="1"/>
</dbReference>
<evidence type="ECO:0000313" key="16">
    <source>
        <dbReference type="EMBL" id="GCB23019.1"/>
    </source>
</evidence>
<dbReference type="InterPro" id="IPR001466">
    <property type="entry name" value="Beta-lactam-related"/>
</dbReference>
<keyword evidence="8" id="KW-0274">FAD</keyword>
<dbReference type="Proteomes" id="UP000286921">
    <property type="component" value="Unassembled WGS sequence"/>
</dbReference>
<comment type="pathway">
    <text evidence="2">Siderophore biosynthesis.</text>
</comment>
<evidence type="ECO:0000256" key="7">
    <source>
        <dbReference type="ARBA" id="ARBA00022630"/>
    </source>
</evidence>
<comment type="cofactor">
    <cofactor evidence="1">
        <name>FAD</name>
        <dbReference type="ChEBI" id="CHEBI:57692"/>
    </cofactor>
</comment>
<dbReference type="InterPro" id="IPR050775">
    <property type="entry name" value="FAD-binding_Monooxygenases"/>
</dbReference>
<keyword evidence="11 16" id="KW-0503">Monooxygenase</keyword>
<dbReference type="InterPro" id="IPR000210">
    <property type="entry name" value="BTB/POZ_dom"/>
</dbReference>
<keyword evidence="9" id="KW-0521">NADP</keyword>
<dbReference type="CDD" id="cd18186">
    <property type="entry name" value="BTB_POZ_ZBTB_KLHL-like"/>
    <property type="match status" value="1"/>
</dbReference>
<evidence type="ECO:0000256" key="1">
    <source>
        <dbReference type="ARBA" id="ARBA00001974"/>
    </source>
</evidence>
<dbReference type="Gene3D" id="3.50.50.60">
    <property type="entry name" value="FAD/NAD(P)-binding domain"/>
    <property type="match status" value="3"/>
</dbReference>
<keyword evidence="7" id="KW-0285">Flavoprotein</keyword>
<evidence type="ECO:0000259" key="15">
    <source>
        <dbReference type="PROSITE" id="PS50097"/>
    </source>
</evidence>
<evidence type="ECO:0000256" key="5">
    <source>
        <dbReference type="ARBA" id="ARBA00012881"/>
    </source>
</evidence>
<evidence type="ECO:0000313" key="17">
    <source>
        <dbReference type="Proteomes" id="UP000286921"/>
    </source>
</evidence>
<evidence type="ECO:0000256" key="10">
    <source>
        <dbReference type="ARBA" id="ARBA00023002"/>
    </source>
</evidence>
<dbReference type="InterPro" id="IPR036188">
    <property type="entry name" value="FAD/NAD-bd_sf"/>
</dbReference>
<dbReference type="Pfam" id="PF13450">
    <property type="entry name" value="NAD_binding_8"/>
    <property type="match status" value="1"/>
</dbReference>
<evidence type="ECO:0000256" key="3">
    <source>
        <dbReference type="ARBA" id="ARBA00007588"/>
    </source>
</evidence>
<dbReference type="EC" id="1.14.13.196" evidence="5"/>
<dbReference type="STRING" id="105351.A0A401KUV8"/>
<sequence>MPSTKATPSGNGRPKRSNYDLDLDALIVGAGFSGCLLLYKLREELNLNVRVFEESSGLGGTWHNNRYPGARVDCPVPGYELSMERAWRNWTWQEKYPGYAELQSYFAHLDRELSLSKDCVFNCKVVLAEFDEDSARWYVETASGTWVRAKYLIPAIGFASKPHMPAWNGLDSFRGRIYHSSAWPANGSGGCGVDVRGKRVAVIGTGSTGIQIIQQWAKEADEVYVFQRTPNTALPMRQERFLDSSVQKPNSEVSERKRRDVFTKSLHTFGGLSTDCIWRNAMDDTPAQREATYERLYAQGGLGFWNASYQDLMSNAEANLEAYCFWARKTRARIDDPKLKDLLAPLAPLHAFGAKRPSLEQDFYEQFNKPHVHLIDVRETPILGLAPSGIMTNSGTHEVDIIAIATGFDSVIGGIREMGIKDADGVPLHHRWDQGGISSYLGMMVSRCPNMFLPYSAHSPSVFSNGPTTIELQAAWIMDIIRQMERRHVAFIDVKKEAEQAWINEVADAAENTLVPTANSCTEGLIRLINMACAGPDRDLPGVVAMVVDKNGDQVFAHAAGQRGHGHDHLGPMQIDTLFWTASCTKLITGIACMQLVERGVLTLDDTEIVQRHCPELRHVRVLQPDGRLVEKQRDITLRMLLSHTAGFGYSFIDANLRDHNRPAGYNEFSGQKEDFLQPLIHQPGEAWEYGISVDWAGFLLERVTGQTLHEYMQEHIFQPLRLTNISMVPNEANQAKMACMHQRDSNGQLYLRKEHPLQCSLAIGQKPNDSPSSFCFSGGAGCFSTAHDYCRILSTLLNNGTCPLTGTQLLSRETVDEMFRNQIPHLAPLNGKHMPAAKPELTTAVTGLQPTVDGDRQGWGLTFLLSGGDTGRSIGTAQWTGLPNLRWWCDRENGVAGIFCAQILPFGDLKAFTLAEEIERQVYEGYLESDTSMAFELRVRERTLPVADTQASGGHETILNLISSLHLSTDYSDLKIICRDKIFRAHKLLVCPRSKYFHRACFAGFKETEGLICLEEKSPILIEKVLEYLYTGNYTLGCRTTKALTPPDDNDEELRMNTSHTRQPLIYFSSRRRARVKYAAEMEELANETAVENTGDGFVDGLQVNEKVPTEKGDIVEPAVDTLTDCQPWYFHVRMYSEADYFMIDDLKTKAEEQFLVSLMNCSENDSFSEIIAELYSRRADYGKLRKLALKVIVDNLPTFRKGFNPVINSKLMQSVPDFAVDLCLPTIDKYVGEPHMKPYPFPTGFEYKDVDYMVHPGAL</sequence>
<keyword evidence="10" id="KW-0560">Oxidoreductase</keyword>
<dbReference type="SUPFAM" id="SSF51905">
    <property type="entry name" value="FAD/NAD(P)-binding domain"/>
    <property type="match status" value="2"/>
</dbReference>
<comment type="similarity">
    <text evidence="3">Belongs to the lysine N(6)-hydroxylase/L-ornithine N(5)-oxygenase family.</text>
</comment>
<comment type="caution">
    <text evidence="16">The sequence shown here is derived from an EMBL/GenBank/DDBJ whole genome shotgun (WGS) entry which is preliminary data.</text>
</comment>
<proteinExistence type="inferred from homology"/>
<dbReference type="AlphaFoldDB" id="A0A401KUV8"/>
<dbReference type="SUPFAM" id="SSF54695">
    <property type="entry name" value="POZ domain"/>
    <property type="match status" value="1"/>
</dbReference>
<dbReference type="Pfam" id="PF00651">
    <property type="entry name" value="BTB"/>
    <property type="match status" value="1"/>
</dbReference>
<evidence type="ECO:0000256" key="2">
    <source>
        <dbReference type="ARBA" id="ARBA00004924"/>
    </source>
</evidence>
<accession>A0A401KUV8</accession>
<evidence type="ECO:0000256" key="9">
    <source>
        <dbReference type="ARBA" id="ARBA00022857"/>
    </source>
</evidence>
<comment type="similarity">
    <text evidence="4">Belongs to the FAD-binding monooxygenase family.</text>
</comment>
<dbReference type="PANTHER" id="PTHR43098">
    <property type="entry name" value="L-ORNITHINE N(5)-MONOOXYGENASE-RELATED"/>
    <property type="match status" value="1"/>
</dbReference>
<evidence type="ECO:0000256" key="8">
    <source>
        <dbReference type="ARBA" id="ARBA00022827"/>
    </source>
</evidence>